<dbReference type="Gene3D" id="1.10.3210.10">
    <property type="entry name" value="Hypothetical protein af1432"/>
    <property type="match status" value="1"/>
</dbReference>
<protein>
    <submittedName>
        <fullName evidence="2">HD domain-containing protein</fullName>
    </submittedName>
</protein>
<dbReference type="EMBL" id="AP028978">
    <property type="protein sequence ID" value="BET98501.1"/>
    <property type="molecule type" value="Genomic_DNA"/>
</dbReference>
<evidence type="ECO:0000259" key="1">
    <source>
        <dbReference type="Pfam" id="PF01966"/>
    </source>
</evidence>
<reference evidence="2 3" key="1">
    <citation type="submission" date="2023-10" db="EMBL/GenBank/DDBJ databases">
        <title>Xenorhabdus taiwanensis sp. nov., a symbiotic bacterium associated with the entomopathogenic nematode Steinernema taiwanensis.</title>
        <authorList>
            <person name="Tseng C.T."/>
            <person name="Shu H.Y."/>
            <person name="Chen M.H."/>
            <person name="Fang Y.J."/>
            <person name="Wu T.L."/>
            <person name="Lin Y.C."/>
            <person name="Huang C.J."/>
        </authorList>
    </citation>
    <scope>NUCLEOTIDE SEQUENCE [LARGE SCALE GENOMIC DNA]</scope>
    <source>
        <strain evidence="2 3">TCT-1</strain>
    </source>
</reference>
<accession>A0ABN7C7Y7</accession>
<keyword evidence="3" id="KW-1185">Reference proteome</keyword>
<dbReference type="SUPFAM" id="SSF109604">
    <property type="entry name" value="HD-domain/PDEase-like"/>
    <property type="match status" value="1"/>
</dbReference>
<proteinExistence type="predicted"/>
<dbReference type="Proteomes" id="UP001529514">
    <property type="component" value="Chromosome"/>
</dbReference>
<gene>
    <name evidence="2" type="ORF">TCT1_34220</name>
</gene>
<evidence type="ECO:0000313" key="2">
    <source>
        <dbReference type="EMBL" id="BET98501.1"/>
    </source>
</evidence>
<organism evidence="2 3">
    <name type="scientific">Xenorhabdus taiwanensis</name>
    <dbReference type="NCBI Taxonomy" id="3085177"/>
    <lineage>
        <taxon>Bacteria</taxon>
        <taxon>Pseudomonadati</taxon>
        <taxon>Pseudomonadota</taxon>
        <taxon>Gammaproteobacteria</taxon>
        <taxon>Enterobacterales</taxon>
        <taxon>Morganellaceae</taxon>
        <taxon>Xenorhabdus</taxon>
    </lineage>
</organism>
<dbReference type="RefSeq" id="WP_374051984.1">
    <property type="nucleotide sequence ID" value="NZ_AP028978.1"/>
</dbReference>
<dbReference type="Pfam" id="PF01966">
    <property type="entry name" value="HD"/>
    <property type="match status" value="1"/>
</dbReference>
<dbReference type="InterPro" id="IPR006674">
    <property type="entry name" value="HD_domain"/>
</dbReference>
<feature type="domain" description="HD" evidence="1">
    <location>
        <begin position="25"/>
        <end position="111"/>
    </location>
</feature>
<name>A0ABN7C7Y7_9GAMM</name>
<evidence type="ECO:0000313" key="3">
    <source>
        <dbReference type="Proteomes" id="UP001529514"/>
    </source>
</evidence>
<dbReference type="PANTHER" id="PTHR35569">
    <property type="entry name" value="CYANAMIDE HYDRATASE DDI2-RELATED"/>
    <property type="match status" value="1"/>
</dbReference>
<dbReference type="PANTHER" id="PTHR35569:SF1">
    <property type="entry name" value="CYANAMIDE HYDRATASE DDI2-RELATED"/>
    <property type="match status" value="1"/>
</dbReference>
<sequence>MNHPDTAICLAAMELARDHSPPFLFNHVSRTYAFAREAGAMQKSTHDEEILFLGSMLHDLGLVDAFVAEDRFEIDGADAAADFLSKQGYPDKKIAVIWDAIALHTTFSIPQRKQPEIALLQLGAGIDIGAFPRTLLSPQAVEVILAEYPRLGFKKAMLNAMGSVVRRKPTTGVLNLMGEIGREHEQLHVLSFCDMLAHADFPE</sequence>